<gene>
    <name evidence="2" type="ORF">P171DRAFT_519540</name>
</gene>
<dbReference type="OrthoDB" id="3784745at2759"/>
<sequence>MSLPVNLIDFPDPNSHRADTSPAALPQKPQARPSNTNISLRLHTGFKPPKGLRHKSNYNPPWPFSGVPSPQTMHHHILNRKLDKKYFSITLMQPPATPWSPLPSHQNMETRTCFHTGSRIHKLDCGHTVAVPHNAEPCAANCKPPMSTISSTSSALPAPYAAPINLLRASTIRVVHAHMDALAAAADPLANAKLAAHANILSAVWEAQDKALAPPRDLISGDFSCALCGTPGLRDTRAAAVVGGPPYHCVVVGWDEGDVAVIRELEKGVQPRAPPRGASFGSGFGRGPPLKRLGAADDRGHRRSGVTVGVGVGVRESAGEMRRRRRDGWQAAVRRKEKEGVIGRLREEVLMEELGGMGLGGW</sequence>
<feature type="region of interest" description="Disordered" evidence="1">
    <location>
        <begin position="1"/>
        <end position="52"/>
    </location>
</feature>
<keyword evidence="3" id="KW-1185">Reference proteome</keyword>
<dbReference type="AlphaFoldDB" id="A0A9P4PNH7"/>
<proteinExistence type="predicted"/>
<dbReference type="Proteomes" id="UP000799764">
    <property type="component" value="Unassembled WGS sequence"/>
</dbReference>
<feature type="region of interest" description="Disordered" evidence="1">
    <location>
        <begin position="271"/>
        <end position="305"/>
    </location>
</feature>
<reference evidence="2" key="1">
    <citation type="journal article" date="2020" name="Stud. Mycol.">
        <title>101 Dothideomycetes genomes: a test case for predicting lifestyles and emergence of pathogens.</title>
        <authorList>
            <person name="Haridas S."/>
            <person name="Albert R."/>
            <person name="Binder M."/>
            <person name="Bloem J."/>
            <person name="Labutti K."/>
            <person name="Salamov A."/>
            <person name="Andreopoulos B."/>
            <person name="Baker S."/>
            <person name="Barry K."/>
            <person name="Bills G."/>
            <person name="Bluhm B."/>
            <person name="Cannon C."/>
            <person name="Castanera R."/>
            <person name="Culley D."/>
            <person name="Daum C."/>
            <person name="Ezra D."/>
            <person name="Gonzalez J."/>
            <person name="Henrissat B."/>
            <person name="Kuo A."/>
            <person name="Liang C."/>
            <person name="Lipzen A."/>
            <person name="Lutzoni F."/>
            <person name="Magnuson J."/>
            <person name="Mondo S."/>
            <person name="Nolan M."/>
            <person name="Ohm R."/>
            <person name="Pangilinan J."/>
            <person name="Park H.-J."/>
            <person name="Ramirez L."/>
            <person name="Alfaro M."/>
            <person name="Sun H."/>
            <person name="Tritt A."/>
            <person name="Yoshinaga Y."/>
            <person name="Zwiers L.-H."/>
            <person name="Turgeon B."/>
            <person name="Goodwin S."/>
            <person name="Spatafora J."/>
            <person name="Crous P."/>
            <person name="Grigoriev I."/>
        </authorList>
    </citation>
    <scope>NUCLEOTIDE SEQUENCE</scope>
    <source>
        <strain evidence="2">CBS 690.94</strain>
    </source>
</reference>
<organism evidence="2 3">
    <name type="scientific">Karstenula rhodostoma CBS 690.94</name>
    <dbReference type="NCBI Taxonomy" id="1392251"/>
    <lineage>
        <taxon>Eukaryota</taxon>
        <taxon>Fungi</taxon>
        <taxon>Dikarya</taxon>
        <taxon>Ascomycota</taxon>
        <taxon>Pezizomycotina</taxon>
        <taxon>Dothideomycetes</taxon>
        <taxon>Pleosporomycetidae</taxon>
        <taxon>Pleosporales</taxon>
        <taxon>Massarineae</taxon>
        <taxon>Didymosphaeriaceae</taxon>
        <taxon>Karstenula</taxon>
    </lineage>
</organism>
<evidence type="ECO:0000313" key="2">
    <source>
        <dbReference type="EMBL" id="KAF2447257.1"/>
    </source>
</evidence>
<comment type="caution">
    <text evidence="2">The sequence shown here is derived from an EMBL/GenBank/DDBJ whole genome shotgun (WGS) entry which is preliminary data.</text>
</comment>
<accession>A0A9P4PNH7</accession>
<evidence type="ECO:0000313" key="3">
    <source>
        <dbReference type="Proteomes" id="UP000799764"/>
    </source>
</evidence>
<evidence type="ECO:0000256" key="1">
    <source>
        <dbReference type="SAM" id="MobiDB-lite"/>
    </source>
</evidence>
<dbReference type="EMBL" id="MU001497">
    <property type="protein sequence ID" value="KAF2447257.1"/>
    <property type="molecule type" value="Genomic_DNA"/>
</dbReference>
<name>A0A9P4PNH7_9PLEO</name>
<protein>
    <submittedName>
        <fullName evidence="2">Uncharacterized protein</fullName>
    </submittedName>
</protein>